<reference evidence="2" key="1">
    <citation type="journal article" date="2023" name="G3 (Bethesda)">
        <title>Genome assembly and association tests identify interacting loci associated with vigor, precocity, and sex in interspecific pistachio rootstocks.</title>
        <authorList>
            <person name="Palmer W."/>
            <person name="Jacygrad E."/>
            <person name="Sagayaradj S."/>
            <person name="Cavanaugh K."/>
            <person name="Han R."/>
            <person name="Bertier L."/>
            <person name="Beede B."/>
            <person name="Kafkas S."/>
            <person name="Golino D."/>
            <person name="Preece J."/>
            <person name="Michelmore R."/>
        </authorList>
    </citation>
    <scope>NUCLEOTIDE SEQUENCE [LARGE SCALE GENOMIC DNA]</scope>
</reference>
<proteinExistence type="predicted"/>
<dbReference type="EMBL" id="CM047743">
    <property type="protein sequence ID" value="KAJ0031288.1"/>
    <property type="molecule type" value="Genomic_DNA"/>
</dbReference>
<dbReference type="Proteomes" id="UP001163603">
    <property type="component" value="Chromosome 8"/>
</dbReference>
<protein>
    <submittedName>
        <fullName evidence="1">Uncharacterized protein</fullName>
    </submittedName>
</protein>
<gene>
    <name evidence="1" type="ORF">Pint_12470</name>
</gene>
<sequence>MVAPQIDPHDSCSDQPLVLRLQDILTSISKEIECGNIGQSESLVSELVKFLDSIESDHSNDDIKNNAYEVLSEIYKFLSSSSLDQAVIDALSFELPKTVTRFAGVSSSCSEIVNSVIDRFVATCSPRDMLSILCEALDSLIKTTKLSDNFVPLLSGLSKVLLFTQRRHFEQVKVAVPVILKVLMNVSSESDDENTEPLFDRAIGIADSIHAVSTKLGGGAKEKLCALLGLYVLQIMVLVSISMECKVSKCVPLISQLSHFFPFCRLSYLGLITGCDVDTMTNMIIGEDEDDYKSCISYVEQGASLSVIWGHVSDQVAQAAEEDLTTVKSELKSNQTKKWQAIGMLKHILSSGNLPYEFKEHAINFLLDITDENISQENDGDHNDFSSYMPSVFAALQAVVMVIIYSPSSALRKKTFDAFKRVVAEIPRSEKRDFLKAMIINCNSPSMVAILLDLVRQEVLKENQQRTSIRNQVLPAENIARADALFWPAVVLELVDLVLRPQKGGPPLLPEHGDAVWLSLSSLVTLRFNLLLEVLHYSVLSALNLYRFVLLTESKEESNSEVLSKSNLQRAYHEWLLPLQTLVTGIMTENKNDCDEFAVDTVCTLNPVELVLYRCIELVEEKLKHST</sequence>
<evidence type="ECO:0000313" key="2">
    <source>
        <dbReference type="Proteomes" id="UP001163603"/>
    </source>
</evidence>
<keyword evidence="2" id="KW-1185">Reference proteome</keyword>
<organism evidence="1 2">
    <name type="scientific">Pistacia integerrima</name>
    <dbReference type="NCBI Taxonomy" id="434235"/>
    <lineage>
        <taxon>Eukaryota</taxon>
        <taxon>Viridiplantae</taxon>
        <taxon>Streptophyta</taxon>
        <taxon>Embryophyta</taxon>
        <taxon>Tracheophyta</taxon>
        <taxon>Spermatophyta</taxon>
        <taxon>Magnoliopsida</taxon>
        <taxon>eudicotyledons</taxon>
        <taxon>Gunneridae</taxon>
        <taxon>Pentapetalae</taxon>
        <taxon>rosids</taxon>
        <taxon>malvids</taxon>
        <taxon>Sapindales</taxon>
        <taxon>Anacardiaceae</taxon>
        <taxon>Pistacia</taxon>
    </lineage>
</organism>
<accession>A0ACC0YB54</accession>
<name>A0ACC0YB54_9ROSI</name>
<evidence type="ECO:0000313" key="1">
    <source>
        <dbReference type="EMBL" id="KAJ0031288.1"/>
    </source>
</evidence>
<comment type="caution">
    <text evidence="1">The sequence shown here is derived from an EMBL/GenBank/DDBJ whole genome shotgun (WGS) entry which is preliminary data.</text>
</comment>